<comment type="caution">
    <text evidence="2">The sequence shown here is derived from an EMBL/GenBank/DDBJ whole genome shotgun (WGS) entry which is preliminary data.</text>
</comment>
<dbReference type="EMBL" id="LGRX02024984">
    <property type="protein sequence ID" value="KAK3253137.1"/>
    <property type="molecule type" value="Genomic_DNA"/>
</dbReference>
<dbReference type="SUPFAM" id="SSF53448">
    <property type="entry name" value="Nucleotide-diphospho-sugar transferases"/>
    <property type="match status" value="1"/>
</dbReference>
<dbReference type="InterPro" id="IPR029044">
    <property type="entry name" value="Nucleotide-diphossugar_trans"/>
</dbReference>
<gene>
    <name evidence="2" type="ORF">CYMTET_37594</name>
</gene>
<accession>A0AAE0CFZ7</accession>
<keyword evidence="3" id="KW-1185">Reference proteome</keyword>
<dbReference type="Proteomes" id="UP001190700">
    <property type="component" value="Unassembled WGS sequence"/>
</dbReference>
<dbReference type="AlphaFoldDB" id="A0AAE0CFZ7"/>
<feature type="signal peptide" evidence="1">
    <location>
        <begin position="1"/>
        <end position="20"/>
    </location>
</feature>
<evidence type="ECO:0000256" key="1">
    <source>
        <dbReference type="SAM" id="SignalP"/>
    </source>
</evidence>
<evidence type="ECO:0008006" key="4">
    <source>
        <dbReference type="Google" id="ProtNLM"/>
    </source>
</evidence>
<proteinExistence type="predicted"/>
<keyword evidence="1" id="KW-0732">Signal</keyword>
<evidence type="ECO:0000313" key="2">
    <source>
        <dbReference type="EMBL" id="KAK3253137.1"/>
    </source>
</evidence>
<evidence type="ECO:0000313" key="3">
    <source>
        <dbReference type="Proteomes" id="UP001190700"/>
    </source>
</evidence>
<reference evidence="2 3" key="1">
    <citation type="journal article" date="2015" name="Genome Biol. Evol.">
        <title>Comparative Genomics of a Bacterivorous Green Alga Reveals Evolutionary Causalities and Consequences of Phago-Mixotrophic Mode of Nutrition.</title>
        <authorList>
            <person name="Burns J.A."/>
            <person name="Paasch A."/>
            <person name="Narechania A."/>
            <person name="Kim E."/>
        </authorList>
    </citation>
    <scope>NUCLEOTIDE SEQUENCE [LARGE SCALE GENOMIC DNA]</scope>
    <source>
        <strain evidence="2 3">PLY_AMNH</strain>
    </source>
</reference>
<name>A0AAE0CFZ7_9CHLO</name>
<dbReference type="Gene3D" id="3.90.550.10">
    <property type="entry name" value="Spore Coat Polysaccharide Biosynthesis Protein SpsA, Chain A"/>
    <property type="match status" value="1"/>
</dbReference>
<protein>
    <recommendedName>
        <fullName evidence="4">Nucleotide-diphospho-sugar transferase domain-containing protein</fullName>
    </recommendedName>
</protein>
<sequence length="306" mass="34706">MATRKLVLFVLAACTKITAAIPSGRDTNDLASRIDPHLAYVTYFAAHTSANASVSQCTMVCSWATSVRRAVGEFCSVILLTDQISGFELPCLHLRVEVFRAPVNKSLINLAKFNAYEHFLRQVSEPINIVAMDTDMLLLRDLSFRFNKDFDLGLTWTRPSVPSKHFKYMPVNAGIMYISGRGQVGEKIFQHLAELFLQHHAEDLWWGDQLVLRRILGRRRIPDRITTTFQVQYAKSGDPKQFHLCFFPAAFDNHNPPLKLTQKRVNVVHFKGATKHLMGSYLKKIVSGRPLPMAPQFAIRKFRTSG</sequence>
<organism evidence="2 3">
    <name type="scientific">Cymbomonas tetramitiformis</name>
    <dbReference type="NCBI Taxonomy" id="36881"/>
    <lineage>
        <taxon>Eukaryota</taxon>
        <taxon>Viridiplantae</taxon>
        <taxon>Chlorophyta</taxon>
        <taxon>Pyramimonadophyceae</taxon>
        <taxon>Pyramimonadales</taxon>
        <taxon>Pyramimonadaceae</taxon>
        <taxon>Cymbomonas</taxon>
    </lineage>
</organism>
<feature type="chain" id="PRO_5042107972" description="Nucleotide-diphospho-sugar transferase domain-containing protein" evidence="1">
    <location>
        <begin position="21"/>
        <end position="306"/>
    </location>
</feature>